<dbReference type="InterPro" id="IPR018755">
    <property type="entry name" value="Phage_Mu_Gp48"/>
</dbReference>
<name>A0A369BNF2_9BACL</name>
<dbReference type="Proteomes" id="UP000253090">
    <property type="component" value="Unassembled WGS sequence"/>
</dbReference>
<dbReference type="RefSeq" id="WP_425459221.1">
    <property type="nucleotide sequence ID" value="NZ_QPJW01000001.1"/>
</dbReference>
<protein>
    <submittedName>
        <fullName evidence="1">Uncharacterized protein YmfQ (DUF2313 family)</fullName>
    </submittedName>
</protein>
<evidence type="ECO:0000313" key="2">
    <source>
        <dbReference type="Proteomes" id="UP000253090"/>
    </source>
</evidence>
<keyword evidence="2" id="KW-1185">Reference proteome</keyword>
<dbReference type="AlphaFoldDB" id="A0A369BNF2"/>
<reference evidence="1 2" key="1">
    <citation type="submission" date="2018-07" db="EMBL/GenBank/DDBJ databases">
        <title>Genomic Encyclopedia of Type Strains, Phase III (KMG-III): the genomes of soil and plant-associated and newly described type strains.</title>
        <authorList>
            <person name="Whitman W."/>
        </authorList>
    </citation>
    <scope>NUCLEOTIDE SEQUENCE [LARGE SCALE GENOMIC DNA]</scope>
    <source>
        <strain evidence="1 2">CECT 8333</strain>
    </source>
</reference>
<sequence length="205" mass="22793">MGSAGMMTNPVVTKTGLYDMESPIGREMFSYLPGFYENSRIIKYDMAAKGAELDALYDALNETLDQFFVRTATWGLDRWESELGIATDRAKPLEQRRSLVESKLRGAGQFSGRLVKNVAEAYDGGTVDVTFQPAEWSFTIKFVDTIGVPPNLDDLKAVIEEIKPAHLAVEYEFSYLLIKDLHGVLLLKDMERISLSKFAGGGHIG</sequence>
<accession>A0A369BNF2</accession>
<evidence type="ECO:0000313" key="1">
    <source>
        <dbReference type="EMBL" id="RCX22615.1"/>
    </source>
</evidence>
<comment type="caution">
    <text evidence="1">The sequence shown here is derived from an EMBL/GenBank/DDBJ whole genome shotgun (WGS) entry which is preliminary data.</text>
</comment>
<dbReference type="Pfam" id="PF10076">
    <property type="entry name" value="Phage_Mu_Gp48"/>
    <property type="match status" value="1"/>
</dbReference>
<dbReference type="EMBL" id="QPJW01000001">
    <property type="protein sequence ID" value="RCX22615.1"/>
    <property type="molecule type" value="Genomic_DNA"/>
</dbReference>
<proteinExistence type="predicted"/>
<organism evidence="1 2">
    <name type="scientific">Fontibacillus phaseoli</name>
    <dbReference type="NCBI Taxonomy" id="1416533"/>
    <lineage>
        <taxon>Bacteria</taxon>
        <taxon>Bacillati</taxon>
        <taxon>Bacillota</taxon>
        <taxon>Bacilli</taxon>
        <taxon>Bacillales</taxon>
        <taxon>Paenibacillaceae</taxon>
        <taxon>Fontibacillus</taxon>
    </lineage>
</organism>
<gene>
    <name evidence="1" type="ORF">DFP94_101195</name>
</gene>